<protein>
    <submittedName>
        <fullName evidence="5">Aldehyde dehydrogenase family protein</fullName>
    </submittedName>
</protein>
<dbReference type="PANTHER" id="PTHR43767">
    <property type="entry name" value="LONG-CHAIN-FATTY-ACID--COA LIGASE"/>
    <property type="match status" value="1"/>
</dbReference>
<dbReference type="KEGG" id="salw:CP975_02595"/>
<dbReference type="GO" id="GO:0016620">
    <property type="term" value="F:oxidoreductase activity, acting on the aldehyde or oxo group of donors, NAD or NADP as acceptor"/>
    <property type="evidence" value="ECO:0007669"/>
    <property type="project" value="InterPro"/>
</dbReference>
<dbReference type="Pfam" id="PF13193">
    <property type="entry name" value="AMP-binding_C"/>
    <property type="match status" value="1"/>
</dbReference>
<reference evidence="5 6" key="1">
    <citation type="submission" date="2017-09" db="EMBL/GenBank/DDBJ databases">
        <authorList>
            <person name="Lee N."/>
            <person name="Cho B.-K."/>
        </authorList>
    </citation>
    <scope>NUCLEOTIDE SEQUENCE [LARGE SCALE GENOMIC DNA]</scope>
    <source>
        <strain evidence="5 6">ATCC 12461</strain>
    </source>
</reference>
<keyword evidence="6" id="KW-1185">Reference proteome</keyword>
<dbReference type="SUPFAM" id="SSF53720">
    <property type="entry name" value="ALDH-like"/>
    <property type="match status" value="1"/>
</dbReference>
<dbReference type="Pfam" id="PF00171">
    <property type="entry name" value="Aldedh"/>
    <property type="match status" value="1"/>
</dbReference>
<evidence type="ECO:0000256" key="1">
    <source>
        <dbReference type="ARBA" id="ARBA00023002"/>
    </source>
</evidence>
<dbReference type="Gene3D" id="3.30.300.30">
    <property type="match status" value="1"/>
</dbReference>
<gene>
    <name evidence="5" type="ORF">CP975_02595</name>
</gene>
<dbReference type="OrthoDB" id="2644916at2"/>
<dbReference type="InterPro" id="IPR045851">
    <property type="entry name" value="AMP-bd_C_sf"/>
</dbReference>
<dbReference type="InterPro" id="IPR020845">
    <property type="entry name" value="AMP-binding_CS"/>
</dbReference>
<feature type="domain" description="AMP-binding enzyme C-terminal" evidence="4">
    <location>
        <begin position="460"/>
        <end position="521"/>
    </location>
</feature>
<dbReference type="InterPro" id="IPR016163">
    <property type="entry name" value="Ald_DH_C"/>
</dbReference>
<dbReference type="Pfam" id="PF00501">
    <property type="entry name" value="AMP-binding"/>
    <property type="match status" value="1"/>
</dbReference>
<accession>A0A5J6HE48</accession>
<evidence type="ECO:0000313" key="5">
    <source>
        <dbReference type="EMBL" id="QEV16544.1"/>
    </source>
</evidence>
<evidence type="ECO:0000259" key="4">
    <source>
        <dbReference type="Pfam" id="PF13193"/>
    </source>
</evidence>
<sequence>MDSDARNWPLPPARSVTADSAVTGEPWGFFVSSTPVHGYGIVFLLLPLNGKVSAAEVHTPPSGKSRTPSAVKECALPTYRRLASAEGRIWETEEVADRIRDAIDLLQRRGVEPGSRVMVGGVNSPEWVVELLALVHLDASVVLTDHRAAAAQRARIRRQARVVLDAGDGIGCTASPQPVRRAGVVPNVAAWSRRQDAVISWSSGTTGEPKGIVRSGRSILDNLTLSAERMGYRPDDVFLPVLPYSHQYGLSLVLCWWLGGGTLVVYGPTTRLDRALEAGAEHGLTVVDAAPSTYYSLLNLFDRRPVLVDTLKSVRAWCVGGAPLGRNLADRFLARTGRHLLDGYGATEVGNIALAPPGDPVGCGTPLPGVTVEVHDENGMPLPHDRLGELVVRTDGLMTGHLGEDGEIVPVRNSVHRTGDIGRRDAAGRVFPVGRKRAVHRDGHTLYPDHLAERAESVGAQTQVVAVPDERLGSRLVFVVADPAGQEPAHWKRLLRSVLARYEQPDHLAVLPELPLTTTGKPDLSALEQIAMTSLHATTAATETGTAAYRIPFAERVHALRAVRRYVAEHEDEVLEILTDISPYDTARTEIQSFLCVLDGAEEEIRRGRPNGVPQAAVFMPSNIPLYSYALYLLVTSLYSDRVTFRPATAIENQMQRLHALLGPVHRLPIEIFELSRRKFVTGPVREADFIVFTGEFSNAETIREGLADDQLFLFFGQGINPFVIAPDADLPHAVRDLVRIRMHNSGQDCFGPDVVYAPQGRTEEFLDLLTAELSALRFGQNKDPEADYGPLSYDSALVDCADYLARHARRIHYGGRLDLPSRRVEPTVLLWDFDDKIPLDEMFAPVFNVVSYPGARRLRERLASPYFNERALGAMVYGNDPETVEVLARRHQTCVNRTLLDAEDGNRPFGGYGMRANYLSYGGERRAEPLLVSQAVARALPSGDPVAGVGR</sequence>
<dbReference type="InterPro" id="IPR000873">
    <property type="entry name" value="AMP-dep_synth/lig_dom"/>
</dbReference>
<dbReference type="Proteomes" id="UP000326553">
    <property type="component" value="Chromosome"/>
</dbReference>
<dbReference type="Gene3D" id="3.40.605.10">
    <property type="entry name" value="Aldehyde Dehydrogenase, Chain A, domain 1"/>
    <property type="match status" value="1"/>
</dbReference>
<dbReference type="PANTHER" id="PTHR43767:SF1">
    <property type="entry name" value="NONRIBOSOMAL PEPTIDE SYNTHASE PES1 (EUROFUNG)-RELATED"/>
    <property type="match status" value="1"/>
</dbReference>
<proteinExistence type="predicted"/>
<dbReference type="AlphaFoldDB" id="A0A5J6HE48"/>
<name>A0A5J6HE48_STRAD</name>
<dbReference type="Gene3D" id="3.40.309.10">
    <property type="entry name" value="Aldehyde Dehydrogenase, Chain A, domain 2"/>
    <property type="match status" value="1"/>
</dbReference>
<dbReference type="InterPro" id="IPR025110">
    <property type="entry name" value="AMP-bd_C"/>
</dbReference>
<dbReference type="SUPFAM" id="SSF56801">
    <property type="entry name" value="Acetyl-CoA synthetase-like"/>
    <property type="match status" value="1"/>
</dbReference>
<dbReference type="GO" id="GO:0016878">
    <property type="term" value="F:acid-thiol ligase activity"/>
    <property type="evidence" value="ECO:0007669"/>
    <property type="project" value="UniProtKB-ARBA"/>
</dbReference>
<dbReference type="InterPro" id="IPR016162">
    <property type="entry name" value="Ald_DH_N"/>
</dbReference>
<evidence type="ECO:0000259" key="2">
    <source>
        <dbReference type="Pfam" id="PF00171"/>
    </source>
</evidence>
<evidence type="ECO:0000313" key="6">
    <source>
        <dbReference type="Proteomes" id="UP000326553"/>
    </source>
</evidence>
<dbReference type="InterPro" id="IPR050237">
    <property type="entry name" value="ATP-dep_AMP-bd_enzyme"/>
</dbReference>
<dbReference type="PROSITE" id="PS00455">
    <property type="entry name" value="AMP_BINDING"/>
    <property type="match status" value="1"/>
</dbReference>
<feature type="domain" description="Aldehyde dehydrogenase" evidence="2">
    <location>
        <begin position="688"/>
        <end position="914"/>
    </location>
</feature>
<organism evidence="5 6">
    <name type="scientific">Streptomyces alboniger</name>
    <dbReference type="NCBI Taxonomy" id="132473"/>
    <lineage>
        <taxon>Bacteria</taxon>
        <taxon>Bacillati</taxon>
        <taxon>Actinomycetota</taxon>
        <taxon>Actinomycetes</taxon>
        <taxon>Kitasatosporales</taxon>
        <taxon>Streptomycetaceae</taxon>
        <taxon>Streptomyces</taxon>
        <taxon>Streptomyces aurantiacus group</taxon>
    </lineage>
</organism>
<dbReference type="CDD" id="cd04433">
    <property type="entry name" value="AFD_class_I"/>
    <property type="match status" value="1"/>
</dbReference>
<dbReference type="InterPro" id="IPR042099">
    <property type="entry name" value="ANL_N_sf"/>
</dbReference>
<keyword evidence="1" id="KW-0560">Oxidoreductase</keyword>
<dbReference type="InterPro" id="IPR015590">
    <property type="entry name" value="Aldehyde_DH_dom"/>
</dbReference>
<evidence type="ECO:0000259" key="3">
    <source>
        <dbReference type="Pfam" id="PF00501"/>
    </source>
</evidence>
<dbReference type="Gene3D" id="3.40.50.12780">
    <property type="entry name" value="N-terminal domain of ligase-like"/>
    <property type="match status" value="1"/>
</dbReference>
<feature type="domain" description="AMP-dependent synthetase/ligase" evidence="3">
    <location>
        <begin position="86"/>
        <end position="400"/>
    </location>
</feature>
<dbReference type="EMBL" id="CP023695">
    <property type="protein sequence ID" value="QEV16544.1"/>
    <property type="molecule type" value="Genomic_DNA"/>
</dbReference>
<dbReference type="InterPro" id="IPR016161">
    <property type="entry name" value="Ald_DH/histidinol_DH"/>
</dbReference>